<evidence type="ECO:0000256" key="4">
    <source>
        <dbReference type="ARBA" id="ARBA00023098"/>
    </source>
</evidence>
<evidence type="ECO:0000256" key="1">
    <source>
        <dbReference type="ARBA" id="ARBA00022516"/>
    </source>
</evidence>
<evidence type="ECO:0000256" key="5">
    <source>
        <dbReference type="ARBA" id="ARBA00023209"/>
    </source>
</evidence>
<keyword evidence="3" id="KW-0677">Repeat</keyword>
<dbReference type="STRING" id="387005.A0A183H5Z5"/>
<dbReference type="UniPathway" id="UPA00084">
    <property type="reaction ID" value="UER00503"/>
</dbReference>
<dbReference type="SUPFAM" id="SSF56024">
    <property type="entry name" value="Phospholipase D/nuclease"/>
    <property type="match status" value="1"/>
</dbReference>
<evidence type="ECO:0000256" key="3">
    <source>
        <dbReference type="ARBA" id="ARBA00022737"/>
    </source>
</evidence>
<evidence type="ECO:0000256" key="7">
    <source>
        <dbReference type="RuleBase" id="RU365024"/>
    </source>
</evidence>
<organism evidence="10">
    <name type="scientific">Onchocerca flexuosa</name>
    <dbReference type="NCBI Taxonomy" id="387005"/>
    <lineage>
        <taxon>Eukaryota</taxon>
        <taxon>Metazoa</taxon>
        <taxon>Ecdysozoa</taxon>
        <taxon>Nematoda</taxon>
        <taxon>Chromadorea</taxon>
        <taxon>Rhabditida</taxon>
        <taxon>Spirurina</taxon>
        <taxon>Spiruromorpha</taxon>
        <taxon>Filarioidea</taxon>
        <taxon>Onchocercidae</taxon>
        <taxon>Onchocerca</taxon>
    </lineage>
</organism>
<evidence type="ECO:0000313" key="10">
    <source>
        <dbReference type="WBParaSite" id="OFLC_0000290501-mRNA-1"/>
    </source>
</evidence>
<keyword evidence="9" id="KW-1185">Reference proteome</keyword>
<dbReference type="CDD" id="cd09135">
    <property type="entry name" value="PLDc_PGS1_euk_1"/>
    <property type="match status" value="1"/>
</dbReference>
<evidence type="ECO:0000313" key="9">
    <source>
        <dbReference type="Proteomes" id="UP000267606"/>
    </source>
</evidence>
<keyword evidence="7" id="KW-0496">Mitochondrion</keyword>
<reference evidence="10" key="1">
    <citation type="submission" date="2016-06" db="UniProtKB">
        <authorList>
            <consortium name="WormBaseParasite"/>
        </authorList>
    </citation>
    <scope>IDENTIFICATION</scope>
</reference>
<keyword evidence="6 7" id="KW-1208">Phospholipid metabolism</keyword>
<accession>A0A183H5Z5</accession>
<dbReference type="GO" id="GO:0008444">
    <property type="term" value="F:CDP-diacylglycerol-glycerol-3-phosphate 3-phosphatidyltransferase activity"/>
    <property type="evidence" value="ECO:0007669"/>
    <property type="project" value="UniProtKB-EC"/>
</dbReference>
<comment type="pathway">
    <text evidence="7">Phospholipid metabolism; phosphatidylglycerol biosynthesis; phosphatidylglycerol from CDP-diacylglycerol: step 1/2.</text>
</comment>
<keyword evidence="5 7" id="KW-0594">Phospholipid biosynthesis</keyword>
<keyword evidence="2 7" id="KW-0808">Transferase</keyword>
<dbReference type="WBParaSite" id="OFLC_0000290501-mRNA-1">
    <property type="protein sequence ID" value="OFLC_0000290501-mRNA-1"/>
    <property type="gene ID" value="OFLC_0000290501"/>
</dbReference>
<dbReference type="PANTHER" id="PTHR12586:SF1">
    <property type="entry name" value="CDP-DIACYLGLYCEROL--GLYCEROL-3-PHOSPHATE 3-PHOSPHATIDYLTRANSFERASE, MITOCHONDRIAL"/>
    <property type="match status" value="1"/>
</dbReference>
<keyword evidence="7" id="KW-0067">ATP-binding</keyword>
<comment type="catalytic activity">
    <reaction evidence="7">
        <text>a CDP-1,2-diacyl-sn-glycerol + sn-glycerol 3-phosphate = a 1,2-diacyl-sn-glycero-3-phospho-(1'-sn-glycero-3'-phosphate) + CMP + H(+)</text>
        <dbReference type="Rhea" id="RHEA:12593"/>
        <dbReference type="ChEBI" id="CHEBI:15378"/>
        <dbReference type="ChEBI" id="CHEBI:57597"/>
        <dbReference type="ChEBI" id="CHEBI:58332"/>
        <dbReference type="ChEBI" id="CHEBI:60110"/>
        <dbReference type="ChEBI" id="CHEBI:60377"/>
        <dbReference type="EC" id="2.7.8.5"/>
    </reaction>
</comment>
<dbReference type="AlphaFoldDB" id="A0A183H5Z5"/>
<evidence type="ECO:0000256" key="6">
    <source>
        <dbReference type="ARBA" id="ARBA00023264"/>
    </source>
</evidence>
<gene>
    <name evidence="8" type="ORF">OFLC_LOCUS2906</name>
</gene>
<comment type="function">
    <text evidence="7">Functions in the biosynthesis of the anionic phospholipids phosphatidylglycerol and cardiolipin.</text>
</comment>
<dbReference type="GO" id="GO:0005739">
    <property type="term" value="C:mitochondrion"/>
    <property type="evidence" value="ECO:0007669"/>
    <property type="project" value="UniProtKB-SubCell"/>
</dbReference>
<name>A0A183H5Z5_9BILA</name>
<proteinExistence type="inferred from homology"/>
<reference evidence="8 9" key="2">
    <citation type="submission" date="2018-11" db="EMBL/GenBank/DDBJ databases">
        <authorList>
            <consortium name="Pathogen Informatics"/>
        </authorList>
    </citation>
    <scope>NUCLEOTIDE SEQUENCE [LARGE SCALE GENOMIC DNA]</scope>
</reference>
<dbReference type="InterPro" id="IPR016270">
    <property type="entry name" value="PGS1"/>
</dbReference>
<dbReference type="PANTHER" id="PTHR12586">
    <property type="entry name" value="CDP-DIACYLGLYCEROL--SERINE O-PHOSPHATIDYLTRANSFERASE"/>
    <property type="match status" value="1"/>
</dbReference>
<dbReference type="GO" id="GO:0032049">
    <property type="term" value="P:cardiolipin biosynthetic process"/>
    <property type="evidence" value="ECO:0007669"/>
    <property type="project" value="InterPro"/>
</dbReference>
<evidence type="ECO:0000313" key="8">
    <source>
        <dbReference type="EMBL" id="VDO34631.1"/>
    </source>
</evidence>
<sequence>MEDIKVSSVDEANYNGFDWLLKNAPYVEVDPEKIKIIETPTDFYEKLLHLIRNAKERIVISTLYLGNGSYEEALVDELKRALDMNSNLKMNILLDCLRCTRGGVENSSVLLLKRLVPRASVYLFHTPSLRGLKKMVLPERVNEVIGLQHMKLLLFDNHIIFTGANLSSIYFTNRVDRYILIEHCPQLADFVDSLVEAVGSCSFMLNTRGTISLAKRCDVHPFKGFILINFNIF</sequence>
<evidence type="ECO:0000256" key="2">
    <source>
        <dbReference type="ARBA" id="ARBA00022679"/>
    </source>
</evidence>
<comment type="similarity">
    <text evidence="7">Belongs to the CDP-alcohol phosphatidyltransferase class-II family.</text>
</comment>
<dbReference type="EC" id="2.7.8.5" evidence="7"/>
<keyword evidence="1 7" id="KW-0444">Lipid biosynthesis</keyword>
<dbReference type="GO" id="GO:0005524">
    <property type="term" value="F:ATP binding"/>
    <property type="evidence" value="ECO:0007669"/>
    <property type="project" value="UniProtKB-KW"/>
</dbReference>
<keyword evidence="4 7" id="KW-0443">Lipid metabolism</keyword>
<protein>
    <recommendedName>
        <fullName evidence="7">CDP-diacylglycerol--glycerol-3-phosphate 3-phosphatidyltransferase</fullName>
        <ecNumber evidence="7">2.7.8.5</ecNumber>
    </recommendedName>
</protein>
<comment type="subcellular location">
    <subcellularLocation>
        <location evidence="7">Mitochondrion</location>
    </subcellularLocation>
</comment>
<dbReference type="EMBL" id="UZAJ01001799">
    <property type="protein sequence ID" value="VDO34631.1"/>
    <property type="molecule type" value="Genomic_DNA"/>
</dbReference>
<dbReference type="Gene3D" id="3.30.870.10">
    <property type="entry name" value="Endonuclease Chain A"/>
    <property type="match status" value="1"/>
</dbReference>
<keyword evidence="7" id="KW-0547">Nucleotide-binding</keyword>
<dbReference type="Proteomes" id="UP000267606">
    <property type="component" value="Unassembled WGS sequence"/>
</dbReference>